<feature type="chain" id="PRO_5044563361" description="Tetratricopeptide repeat protein" evidence="1">
    <location>
        <begin position="20"/>
        <end position="198"/>
    </location>
</feature>
<dbReference type="OrthoDB" id="1250422at2"/>
<sequence>MNKLLFILGFFVTGFWVSAQTFSDQALQQSVQQLNDAKTDGDYDTLFTIFSETKTSEKWKANYYAAVAMYSKAQYLLKNTTNIPIAESNELAKKFAIQALASEKNNGEINTLLGLIHIQKIRIVASTDPQKDLKTAIGYMTKADSQLKNNPRLTLLKAEIAELSNNKIEAIKLHQTAISEFKDPSAGSPNWGNQLIEH</sequence>
<proteinExistence type="predicted"/>
<dbReference type="SUPFAM" id="SSF48452">
    <property type="entry name" value="TPR-like"/>
    <property type="match status" value="1"/>
</dbReference>
<dbReference type="STRING" id="112234.SAMN05421768_103408"/>
<evidence type="ECO:0000313" key="5">
    <source>
        <dbReference type="Proteomes" id="UP000279541"/>
    </source>
</evidence>
<dbReference type="EMBL" id="CP033926">
    <property type="protein sequence ID" value="AZB01038.1"/>
    <property type="molecule type" value="Genomic_DNA"/>
</dbReference>
<gene>
    <name evidence="2" type="ORF">EG359_16080</name>
    <name evidence="3" type="ORF">SAMN05421768_103408</name>
</gene>
<dbReference type="Proteomes" id="UP000186106">
    <property type="component" value="Unassembled WGS sequence"/>
</dbReference>
<organism evidence="3 4">
    <name type="scientific">Chryseobacterium joostei</name>
    <dbReference type="NCBI Taxonomy" id="112234"/>
    <lineage>
        <taxon>Bacteria</taxon>
        <taxon>Pseudomonadati</taxon>
        <taxon>Bacteroidota</taxon>
        <taxon>Flavobacteriia</taxon>
        <taxon>Flavobacteriales</taxon>
        <taxon>Weeksellaceae</taxon>
        <taxon>Chryseobacterium group</taxon>
        <taxon>Chryseobacterium</taxon>
    </lineage>
</organism>
<reference evidence="3 4" key="1">
    <citation type="submission" date="2017-01" db="EMBL/GenBank/DDBJ databases">
        <authorList>
            <person name="Mah S.A."/>
            <person name="Swanson W.J."/>
            <person name="Moy G.W."/>
            <person name="Vacquier V.D."/>
        </authorList>
    </citation>
    <scope>NUCLEOTIDE SEQUENCE [LARGE SCALE GENOMIC DNA]</scope>
    <source>
        <strain evidence="3 4">DSM 16927</strain>
    </source>
</reference>
<protein>
    <recommendedName>
        <fullName evidence="6">Tetratricopeptide repeat protein</fullName>
    </recommendedName>
</protein>
<dbReference type="AlphaFoldDB" id="A0A1N7I9I5"/>
<evidence type="ECO:0000313" key="3">
    <source>
        <dbReference type="EMBL" id="SIS33745.1"/>
    </source>
</evidence>
<evidence type="ECO:0000313" key="2">
    <source>
        <dbReference type="EMBL" id="AZB01038.1"/>
    </source>
</evidence>
<keyword evidence="1" id="KW-0732">Signal</keyword>
<dbReference type="Gene3D" id="1.25.40.10">
    <property type="entry name" value="Tetratricopeptide repeat domain"/>
    <property type="match status" value="1"/>
</dbReference>
<dbReference type="InterPro" id="IPR011990">
    <property type="entry name" value="TPR-like_helical_dom_sf"/>
</dbReference>
<dbReference type="Proteomes" id="UP000279541">
    <property type="component" value="Chromosome"/>
</dbReference>
<dbReference type="EMBL" id="FTNZ01000003">
    <property type="protein sequence ID" value="SIS33745.1"/>
    <property type="molecule type" value="Genomic_DNA"/>
</dbReference>
<evidence type="ECO:0000313" key="4">
    <source>
        <dbReference type="Proteomes" id="UP000186106"/>
    </source>
</evidence>
<dbReference type="RefSeq" id="WP_076353132.1">
    <property type="nucleotide sequence ID" value="NZ_CP033926.1"/>
</dbReference>
<feature type="signal peptide" evidence="1">
    <location>
        <begin position="1"/>
        <end position="19"/>
    </location>
</feature>
<accession>A0A1N7I9I5</accession>
<name>A0A1N7I9I5_9FLAO</name>
<evidence type="ECO:0000256" key="1">
    <source>
        <dbReference type="SAM" id="SignalP"/>
    </source>
</evidence>
<dbReference type="KEGG" id="cjt:EG359_16080"/>
<reference evidence="2 5" key="2">
    <citation type="submission" date="2018-11" db="EMBL/GenBank/DDBJ databases">
        <title>Proposal to divide the Flavobacteriaceae and reorganize its genera based on Amino Acid Identity values calculated from whole genome sequences.</title>
        <authorList>
            <person name="Nicholson A.C."/>
            <person name="Gulvik C.A."/>
            <person name="Whitney A.M."/>
            <person name="Humrighouse B.W."/>
            <person name="Bell M."/>
            <person name="Holmes B."/>
            <person name="Steigerwalt A.G."/>
            <person name="Villarma A."/>
            <person name="Sheth M."/>
            <person name="Batra D."/>
            <person name="Pryor J."/>
            <person name="Bernardet J.-F."/>
            <person name="Hugo C."/>
            <person name="Kampfer P."/>
            <person name="Newman J."/>
            <person name="McQuiston J.R."/>
        </authorList>
    </citation>
    <scope>NUCLEOTIDE SEQUENCE [LARGE SCALE GENOMIC DNA]</scope>
    <source>
        <strain evidence="2 5">DSM 16927</strain>
    </source>
</reference>
<keyword evidence="5" id="KW-1185">Reference proteome</keyword>
<evidence type="ECO:0008006" key="6">
    <source>
        <dbReference type="Google" id="ProtNLM"/>
    </source>
</evidence>